<dbReference type="GO" id="GO:0003779">
    <property type="term" value="F:actin binding"/>
    <property type="evidence" value="ECO:0007669"/>
    <property type="project" value="UniProtKB-KW"/>
</dbReference>
<evidence type="ECO:0000313" key="5">
    <source>
        <dbReference type="Proteomes" id="UP000887563"/>
    </source>
</evidence>
<dbReference type="GO" id="GO:0055037">
    <property type="term" value="C:recycling endosome"/>
    <property type="evidence" value="ECO:0007669"/>
    <property type="project" value="TreeGrafter"/>
</dbReference>
<evidence type="ECO:0000256" key="3">
    <source>
        <dbReference type="SAM" id="MobiDB-lite"/>
    </source>
</evidence>
<sequence length="446" mass="49215">MFLTPPDCPQSVAVLQIINSLKQLQQYTNHIFTNADQRLEKCHERINLQLKRIEVIEKKVETLEQVDEIPVFHCAPRYPELSIAGFCQPVFGTMIANISMQNQPNNSNYKLDLLNGVYKPEPLKTIKDGIGRKKNSGRFAQKSQKVDNSDLNGPLQYDAKMNKLNLTKLFTADMSRKYVSAQLDFSDSLLEGLGTLSSSIGKETLPIGNEIGETNLLATLECSQANIFDSLDEKVEFDLPEDLPVFDTKSLGARSVSTLFRSDEHLSSKKEAPKILYVPNESEIREQPKLDSCGFEDRSKNGVVSSPIIPSVEAASLPQIQAPPPPPPPPPALQQAKAISGRSDLMAAIRATGGVKGAGLKSVKIDDEQLENSNNKKNVDEEDLMTSLSRVLAMRRRGISGRQNPSNSKSMGDVLREHIPTRSRTGSSSGEDQNSNEVGPNEWVDE</sequence>
<dbReference type="GO" id="GO:0043014">
    <property type="term" value="F:alpha-tubulin binding"/>
    <property type="evidence" value="ECO:0007669"/>
    <property type="project" value="InterPro"/>
</dbReference>
<dbReference type="Pfam" id="PF11945">
    <property type="entry name" value="WASH_WAHD"/>
    <property type="match status" value="1"/>
</dbReference>
<dbReference type="GO" id="GO:0071203">
    <property type="term" value="C:WASH complex"/>
    <property type="evidence" value="ECO:0007669"/>
    <property type="project" value="InterPro"/>
</dbReference>
<keyword evidence="2" id="KW-0009">Actin-binding</keyword>
<dbReference type="WBParaSite" id="Minc3s00218g07810">
    <property type="protein sequence ID" value="Minc3s00218g07810"/>
    <property type="gene ID" value="Minc3s00218g07810"/>
</dbReference>
<protein>
    <submittedName>
        <fullName evidence="6">WH2 domain-containing protein</fullName>
    </submittedName>
</protein>
<dbReference type="InterPro" id="IPR028290">
    <property type="entry name" value="WASH1"/>
</dbReference>
<evidence type="ECO:0000259" key="4">
    <source>
        <dbReference type="PROSITE" id="PS51082"/>
    </source>
</evidence>
<comment type="similarity">
    <text evidence="1">Belongs to the WASH1 family.</text>
</comment>
<dbReference type="GO" id="GO:0005829">
    <property type="term" value="C:cytosol"/>
    <property type="evidence" value="ECO:0007669"/>
    <property type="project" value="GOC"/>
</dbReference>
<dbReference type="InterPro" id="IPR021854">
    <property type="entry name" value="WASH1_WAHD"/>
</dbReference>
<dbReference type="GO" id="GO:0042147">
    <property type="term" value="P:retrograde transport, endosome to Golgi"/>
    <property type="evidence" value="ECO:0007669"/>
    <property type="project" value="TreeGrafter"/>
</dbReference>
<dbReference type="GO" id="GO:0034314">
    <property type="term" value="P:Arp2/3 complex-mediated actin nucleation"/>
    <property type="evidence" value="ECO:0007669"/>
    <property type="project" value="InterPro"/>
</dbReference>
<accession>A0A914L155</accession>
<evidence type="ECO:0000256" key="2">
    <source>
        <dbReference type="ARBA" id="ARBA00023203"/>
    </source>
</evidence>
<feature type="compositionally biased region" description="Polar residues" evidence="3">
    <location>
        <begin position="422"/>
        <end position="438"/>
    </location>
</feature>
<keyword evidence="5" id="KW-1185">Reference proteome</keyword>
<proteinExistence type="inferred from homology"/>
<dbReference type="AlphaFoldDB" id="A0A914L155"/>
<feature type="domain" description="WH2" evidence="4">
    <location>
        <begin position="341"/>
        <end position="363"/>
    </location>
</feature>
<dbReference type="PROSITE" id="PS51082">
    <property type="entry name" value="WH2"/>
    <property type="match status" value="1"/>
</dbReference>
<organism evidence="5 6">
    <name type="scientific">Meloidogyne incognita</name>
    <name type="common">Southern root-knot nematode worm</name>
    <name type="synonym">Oxyuris incognita</name>
    <dbReference type="NCBI Taxonomy" id="6306"/>
    <lineage>
        <taxon>Eukaryota</taxon>
        <taxon>Metazoa</taxon>
        <taxon>Ecdysozoa</taxon>
        <taxon>Nematoda</taxon>
        <taxon>Chromadorea</taxon>
        <taxon>Rhabditida</taxon>
        <taxon>Tylenchina</taxon>
        <taxon>Tylenchomorpha</taxon>
        <taxon>Tylenchoidea</taxon>
        <taxon>Meloidogynidae</taxon>
        <taxon>Meloidogyninae</taxon>
        <taxon>Meloidogyne</taxon>
        <taxon>Meloidogyne incognita group</taxon>
    </lineage>
</organism>
<dbReference type="Proteomes" id="UP000887563">
    <property type="component" value="Unplaced"/>
</dbReference>
<feature type="region of interest" description="Disordered" evidence="3">
    <location>
        <begin position="394"/>
        <end position="446"/>
    </location>
</feature>
<dbReference type="PANTHER" id="PTHR23331">
    <property type="entry name" value="CXYORF1"/>
    <property type="match status" value="1"/>
</dbReference>
<name>A0A914L155_MELIC</name>
<dbReference type="GO" id="GO:0032456">
    <property type="term" value="P:endocytic recycling"/>
    <property type="evidence" value="ECO:0007669"/>
    <property type="project" value="TreeGrafter"/>
</dbReference>
<dbReference type="InterPro" id="IPR003124">
    <property type="entry name" value="WH2_dom"/>
</dbReference>
<evidence type="ECO:0000256" key="1">
    <source>
        <dbReference type="ARBA" id="ARBA00005602"/>
    </source>
</evidence>
<reference evidence="6" key="1">
    <citation type="submission" date="2022-11" db="UniProtKB">
        <authorList>
            <consortium name="WormBaseParasite"/>
        </authorList>
    </citation>
    <scope>IDENTIFICATION</scope>
</reference>
<feature type="compositionally biased region" description="Polar residues" evidence="3">
    <location>
        <begin position="401"/>
        <end position="410"/>
    </location>
</feature>
<dbReference type="GO" id="GO:0043015">
    <property type="term" value="F:gamma-tubulin binding"/>
    <property type="evidence" value="ECO:0007669"/>
    <property type="project" value="TreeGrafter"/>
</dbReference>
<dbReference type="PANTHER" id="PTHR23331:SF1">
    <property type="entry name" value="WASH COMPLEX SUBUNIT 1"/>
    <property type="match status" value="1"/>
</dbReference>
<evidence type="ECO:0000313" key="6">
    <source>
        <dbReference type="WBParaSite" id="Minc3s00218g07810"/>
    </source>
</evidence>
<dbReference type="GO" id="GO:0005769">
    <property type="term" value="C:early endosome"/>
    <property type="evidence" value="ECO:0007669"/>
    <property type="project" value="InterPro"/>
</dbReference>
<dbReference type="GO" id="GO:0006887">
    <property type="term" value="P:exocytosis"/>
    <property type="evidence" value="ECO:0007669"/>
    <property type="project" value="TreeGrafter"/>
</dbReference>